<organism evidence="4 5">
    <name type="scientific">Apostasia shenzhenica</name>
    <dbReference type="NCBI Taxonomy" id="1088818"/>
    <lineage>
        <taxon>Eukaryota</taxon>
        <taxon>Viridiplantae</taxon>
        <taxon>Streptophyta</taxon>
        <taxon>Embryophyta</taxon>
        <taxon>Tracheophyta</taxon>
        <taxon>Spermatophyta</taxon>
        <taxon>Magnoliopsida</taxon>
        <taxon>Liliopsida</taxon>
        <taxon>Asparagales</taxon>
        <taxon>Orchidaceae</taxon>
        <taxon>Apostasioideae</taxon>
        <taxon>Apostasia</taxon>
    </lineage>
</organism>
<dbReference type="Proteomes" id="UP000236161">
    <property type="component" value="Unassembled WGS sequence"/>
</dbReference>
<dbReference type="PANTHER" id="PTHR31105">
    <property type="entry name" value="EXTRA-LARGE G-PROTEIN-LIKE"/>
    <property type="match status" value="1"/>
</dbReference>
<feature type="region of interest" description="Disordered" evidence="1">
    <location>
        <begin position="101"/>
        <end position="176"/>
    </location>
</feature>
<reference evidence="4 5" key="1">
    <citation type="journal article" date="2017" name="Nature">
        <title>The Apostasia genome and the evolution of orchids.</title>
        <authorList>
            <person name="Zhang G.Q."/>
            <person name="Liu K.W."/>
            <person name="Li Z."/>
            <person name="Lohaus R."/>
            <person name="Hsiao Y.Y."/>
            <person name="Niu S.C."/>
            <person name="Wang J.Y."/>
            <person name="Lin Y.C."/>
            <person name="Xu Q."/>
            <person name="Chen L.J."/>
            <person name="Yoshida K."/>
            <person name="Fujiwara S."/>
            <person name="Wang Z.W."/>
            <person name="Zhang Y.Q."/>
            <person name="Mitsuda N."/>
            <person name="Wang M."/>
            <person name="Liu G.H."/>
            <person name="Pecoraro L."/>
            <person name="Huang H.X."/>
            <person name="Xiao X.J."/>
            <person name="Lin M."/>
            <person name="Wu X.Y."/>
            <person name="Wu W.L."/>
            <person name="Chen Y.Y."/>
            <person name="Chang S.B."/>
            <person name="Sakamoto S."/>
            <person name="Ohme-Takagi M."/>
            <person name="Yagi M."/>
            <person name="Zeng S.J."/>
            <person name="Shen C.Y."/>
            <person name="Yeh C.M."/>
            <person name="Luo Y.B."/>
            <person name="Tsai W.C."/>
            <person name="Van de Peer Y."/>
            <person name="Liu Z.J."/>
        </authorList>
    </citation>
    <scope>NUCLEOTIDE SEQUENCE [LARGE SCALE GENOMIC DNA]</scope>
    <source>
        <strain evidence="5">cv. Shenzhen</strain>
        <tissue evidence="4">Stem</tissue>
    </source>
</reference>
<dbReference type="OrthoDB" id="1930285at2759"/>
<dbReference type="EMBL" id="KZ451923">
    <property type="protein sequence ID" value="PKA61790.1"/>
    <property type="molecule type" value="Genomic_DNA"/>
</dbReference>
<dbReference type="AlphaFoldDB" id="A0A2I0B1X5"/>
<keyword evidence="5" id="KW-1185">Reference proteome</keyword>
<name>A0A2I0B1X5_9ASPA</name>
<evidence type="ECO:0000313" key="4">
    <source>
        <dbReference type="EMBL" id="PKA61790.1"/>
    </source>
</evidence>
<evidence type="ECO:0000259" key="3">
    <source>
        <dbReference type="Pfam" id="PF22910"/>
    </source>
</evidence>
<dbReference type="Pfam" id="PF22910">
    <property type="entry name" value="EDR4-like_1st"/>
    <property type="match status" value="1"/>
</dbReference>
<dbReference type="GO" id="GO:1900150">
    <property type="term" value="P:regulation of defense response to fungus"/>
    <property type="evidence" value="ECO:0007669"/>
    <property type="project" value="InterPro"/>
</dbReference>
<evidence type="ECO:0000313" key="5">
    <source>
        <dbReference type="Proteomes" id="UP000236161"/>
    </source>
</evidence>
<dbReference type="STRING" id="1088818.A0A2I0B1X5"/>
<feature type="compositionally biased region" description="Basic and acidic residues" evidence="1">
    <location>
        <begin position="157"/>
        <end position="169"/>
    </location>
</feature>
<gene>
    <name evidence="4" type="primary">Y-1</name>
    <name evidence="4" type="ORF">AXF42_Ash008621</name>
</gene>
<sequence length="553" mass="62455">MAGAVPTIRLVKCPKCFKFLTEISEIPVYKCGGCDTVLRAKVRSNNSTSNNRLAGGEEQAVSNNFHCCHSESNNTTKNHRILESNNEGDNGKEACTKYEQREAGDRRFGGDRIRPNDQFSDDIDRVNPAEESQADEQGNEVKTTPRTSQEANYSLKSSDKLEESSESTEHGTTSEGDVITEFENCTSFTQSSSKSFAYDGSASSVDDDRDKHIPHKYLLFSRRTFRNKNSKAGEKFMRKVSSEKLPSVGNVKLSSKHETSFKSKDFDSVQSWMESDYTSLDDELKINLRMSDEEDHVKILEKVNELKSDLRGLFDRTADGKGFAGFGVRTTHSEGKALAEEHRSYLIPFSKEPKSSPFHYLSGECKPYHQNICCRLQKERTPSAYQEPQKPHSSQTIRRHCLPLSGGAPFVFCHKCFNLLQLPADFLLSAKRLNKLRCGACFQVLLYSFRPRPQSKPWSPVEVQHLPSEDNSELNFLAANENSALHAKEFSHNDSILFSEEYGIDNETVLEEEVERELKQARGSQLHNLMGYASARELFPTGYSDDEYQSTEP</sequence>
<feature type="domain" description="Enhanced disease resistance 4-like N-terminal" evidence="3">
    <location>
        <begin position="8"/>
        <end position="40"/>
    </location>
</feature>
<dbReference type="InterPro" id="IPR021480">
    <property type="entry name" value="Zinc_ribbon_12"/>
</dbReference>
<accession>A0A2I0B1X5</accession>
<evidence type="ECO:0000259" key="2">
    <source>
        <dbReference type="Pfam" id="PF11331"/>
    </source>
</evidence>
<dbReference type="InterPro" id="IPR055126">
    <property type="entry name" value="EDR4-like_N"/>
</dbReference>
<dbReference type="InterPro" id="IPR040244">
    <property type="entry name" value="EDR4-like"/>
</dbReference>
<evidence type="ECO:0000256" key="1">
    <source>
        <dbReference type="SAM" id="MobiDB-lite"/>
    </source>
</evidence>
<feature type="compositionally biased region" description="Polar residues" evidence="1">
    <location>
        <begin position="140"/>
        <end position="152"/>
    </location>
</feature>
<proteinExistence type="predicted"/>
<feature type="compositionally biased region" description="Basic and acidic residues" evidence="1">
    <location>
        <begin position="101"/>
        <end position="115"/>
    </location>
</feature>
<protein>
    <submittedName>
        <fullName evidence="4">Uncharacterized protein</fullName>
    </submittedName>
</protein>
<feature type="domain" description="Probable zinc-ribbon" evidence="2">
    <location>
        <begin position="406"/>
        <end position="448"/>
    </location>
</feature>
<dbReference type="Pfam" id="PF11331">
    <property type="entry name" value="Zn_ribbon_12"/>
    <property type="match status" value="1"/>
</dbReference>
<dbReference type="PANTHER" id="PTHR31105:SF38">
    <property type="entry name" value="PROTEIN ENHANCED DISEASE RESISTANCE 4"/>
    <property type="match status" value="1"/>
</dbReference>